<dbReference type="GO" id="GO:0031931">
    <property type="term" value="C:TORC1 complex"/>
    <property type="evidence" value="ECO:0007669"/>
    <property type="project" value="InterPro"/>
</dbReference>
<dbReference type="SUPFAM" id="SSF48371">
    <property type="entry name" value="ARM repeat"/>
    <property type="match status" value="1"/>
</dbReference>
<dbReference type="InterPro" id="IPR004083">
    <property type="entry name" value="Raptor"/>
</dbReference>
<dbReference type="GO" id="GO:0030307">
    <property type="term" value="P:positive regulation of cell growth"/>
    <property type="evidence" value="ECO:0007669"/>
    <property type="project" value="TreeGrafter"/>
</dbReference>
<keyword evidence="2" id="KW-0677">Repeat</keyword>
<evidence type="ECO:0000313" key="6">
    <source>
        <dbReference type="Proteomes" id="UP000648187"/>
    </source>
</evidence>
<protein>
    <recommendedName>
        <fullName evidence="4">Raptor N-terminal CASPase-like domain-containing protein</fullName>
    </recommendedName>
</protein>
<proteinExistence type="predicted"/>
<dbReference type="InterPro" id="IPR029347">
    <property type="entry name" value="Raptor_N"/>
</dbReference>
<evidence type="ECO:0000256" key="3">
    <source>
        <dbReference type="SAM" id="MobiDB-lite"/>
    </source>
</evidence>
<organism evidence="5 6">
    <name type="scientific">Spodoptera exigua</name>
    <name type="common">Beet armyworm</name>
    <name type="synonym">Noctua fulgens</name>
    <dbReference type="NCBI Taxonomy" id="7107"/>
    <lineage>
        <taxon>Eukaryota</taxon>
        <taxon>Metazoa</taxon>
        <taxon>Ecdysozoa</taxon>
        <taxon>Arthropoda</taxon>
        <taxon>Hexapoda</taxon>
        <taxon>Insecta</taxon>
        <taxon>Pterygota</taxon>
        <taxon>Neoptera</taxon>
        <taxon>Endopterygota</taxon>
        <taxon>Lepidoptera</taxon>
        <taxon>Glossata</taxon>
        <taxon>Ditrysia</taxon>
        <taxon>Noctuoidea</taxon>
        <taxon>Noctuidae</taxon>
        <taxon>Amphipyrinae</taxon>
        <taxon>Spodoptera</taxon>
    </lineage>
</organism>
<dbReference type="SMART" id="SM01302">
    <property type="entry name" value="Raptor_N"/>
    <property type="match status" value="1"/>
</dbReference>
<feature type="domain" description="Raptor N-terminal CASPase-like" evidence="4">
    <location>
        <begin position="67"/>
        <end position="220"/>
    </location>
</feature>
<dbReference type="FunFam" id="1.25.10.10:FF:000276">
    <property type="entry name" value="Regulatory-associated protein of mTOR isoform 1"/>
    <property type="match status" value="1"/>
</dbReference>
<evidence type="ECO:0000259" key="4">
    <source>
        <dbReference type="SMART" id="SM01302"/>
    </source>
</evidence>
<gene>
    <name evidence="5" type="ORF">HW555_010510</name>
</gene>
<dbReference type="GO" id="GO:0071230">
    <property type="term" value="P:cellular response to amino acid stimulus"/>
    <property type="evidence" value="ECO:0007669"/>
    <property type="project" value="TreeGrafter"/>
</dbReference>
<dbReference type="GO" id="GO:0030674">
    <property type="term" value="F:protein-macromolecule adaptor activity"/>
    <property type="evidence" value="ECO:0007669"/>
    <property type="project" value="TreeGrafter"/>
</dbReference>
<comment type="caution">
    <text evidence="5">The sequence shown here is derived from an EMBL/GenBank/DDBJ whole genome shotgun (WGS) entry which is preliminary data.</text>
</comment>
<dbReference type="Proteomes" id="UP000648187">
    <property type="component" value="Unassembled WGS sequence"/>
</dbReference>
<dbReference type="GO" id="GO:0038202">
    <property type="term" value="P:TORC1 signaling"/>
    <property type="evidence" value="ECO:0007669"/>
    <property type="project" value="TreeGrafter"/>
</dbReference>
<sequence length="997" mass="110655">MNWCVKMTEMPPYLTVKDEEKNSGQGDSDTSSDVDDWDLPLCFDKPRHLEPIKGAERVEHTWRVKEKYKTHCVALVLCLNVGVDPPDVVKTQPCARLECWIDPQSLSASKALESIGHALQSQYERWQPRARYKQSLDPTSDEVKKLCCSLRRNAKDERVLFHYNGHGVPKPTAQGEIWVFNRAYTQYIPLSMYDLQTWMGAPSLYVYDCSNAGVIVDNFKQFAEQHEREYEVSGRDSSTPAAVCVGARSQCTSVGQAQLNSKEEGTTLPPPVSYKNCIQLAACAAGQSLPMNPELPADLFTACLTTPVKMAMKWFVLRERTRVAPPDVHDLIDKIPGQVTDRRTMLGELNWIFTAITDTIAWSSLSPELFQQLFRADLLTASLCRNFLLADRILRSYNCTPVSSPALPSLAAHPLWAAWEHTLDLALAQLPRLHGPEPAEYTHSPFFRDQLTAFQVWLDLGKCKQRGRGLGPAAGAAAAVSVSAGRADRAAPAQLPMVLQVLLSTLHRVRALRLLCRFLALGAWAARAVLNVGIFPYMLKLLQASAPDLRPSMVYIWAKIIAVDPSCQVDLVNAKGHKYFLSVLQDPSVDSEHRTLAAYVLAGIVDNYPAGQEAALQGSMISICLEQLNDGSARLAQWACVCLGRLWRGFDAARWAGVRDLAHEKLFPLLARPQPELRAACAFALGSFVAAGAARSEHANALDQQVGVQLAARLPCDASPLVRHEILAAIQWMVLIFEQHFIAVYIQERGWDALSDTRAAHHHHALARHAAALALPSIGFGSVYMKLWNILTMMSREPHPQVSQMANEIINYIANQFVEWAAAEFARAEEGAEGADSDVESRAYHERAWRAARNRRLRAHAEGTDVTAHVAALIRPLQFNLLRLRGARVSRLETAAFHSRCPLPAGVLQFHPFEQHAAVAFRHNFGVWDWGTAAKLCVGAWQPAWGRITALAYLNAHAHALLAVAGHTGQLAKARLVSALEYPCPRRKDVQLQRLRV</sequence>
<accession>A0A835GAL4</accession>
<dbReference type="AlphaFoldDB" id="A0A835GAL4"/>
<keyword evidence="6" id="KW-1185">Reference proteome</keyword>
<dbReference type="GO" id="GO:0009267">
    <property type="term" value="P:cellular response to starvation"/>
    <property type="evidence" value="ECO:0007669"/>
    <property type="project" value="TreeGrafter"/>
</dbReference>
<dbReference type="EMBL" id="JACKWZ010000265">
    <property type="protein sequence ID" value="KAF9410384.1"/>
    <property type="molecule type" value="Genomic_DNA"/>
</dbReference>
<dbReference type="InterPro" id="IPR016024">
    <property type="entry name" value="ARM-type_fold"/>
</dbReference>
<dbReference type="GO" id="GO:0010506">
    <property type="term" value="P:regulation of autophagy"/>
    <property type="evidence" value="ECO:0007669"/>
    <property type="project" value="TreeGrafter"/>
</dbReference>
<evidence type="ECO:0000313" key="5">
    <source>
        <dbReference type="EMBL" id="KAF9410384.1"/>
    </source>
</evidence>
<feature type="region of interest" description="Disordered" evidence="3">
    <location>
        <begin position="15"/>
        <end position="37"/>
    </location>
</feature>
<name>A0A835GAL4_SPOEX</name>
<reference evidence="5" key="1">
    <citation type="submission" date="2020-08" db="EMBL/GenBank/DDBJ databases">
        <title>Spodoptera exigua strain:BAW_Kor-Di-RS1 Genome sequencing and assembly.</title>
        <authorList>
            <person name="Kim J."/>
            <person name="Nam H.Y."/>
            <person name="Kwon M."/>
            <person name="Choi J.H."/>
            <person name="Cho S.R."/>
            <person name="Kim G.-H."/>
        </authorList>
    </citation>
    <scope>NUCLEOTIDE SEQUENCE</scope>
    <source>
        <strain evidence="5">BAW_Kor-Di-RS1</strain>
        <tissue evidence="5">Whole-body</tissue>
    </source>
</reference>
<dbReference type="Pfam" id="PF14538">
    <property type="entry name" value="Raptor_N"/>
    <property type="match status" value="1"/>
</dbReference>
<dbReference type="InterPro" id="IPR011989">
    <property type="entry name" value="ARM-like"/>
</dbReference>
<dbReference type="PRINTS" id="PR01547">
    <property type="entry name" value="YEAST176DUF"/>
</dbReference>
<dbReference type="GO" id="GO:0005737">
    <property type="term" value="C:cytoplasm"/>
    <property type="evidence" value="ECO:0007669"/>
    <property type="project" value="TreeGrafter"/>
</dbReference>
<dbReference type="PANTHER" id="PTHR12848:SF16">
    <property type="entry name" value="REGULATORY-ASSOCIATED PROTEIN OF MTOR"/>
    <property type="match status" value="1"/>
</dbReference>
<dbReference type="PANTHER" id="PTHR12848">
    <property type="entry name" value="REGULATORY-ASSOCIATED PROTEIN OF MTOR"/>
    <property type="match status" value="1"/>
</dbReference>
<dbReference type="Gene3D" id="1.25.10.10">
    <property type="entry name" value="Leucine-rich Repeat Variant"/>
    <property type="match status" value="1"/>
</dbReference>
<keyword evidence="1" id="KW-0853">WD repeat</keyword>
<evidence type="ECO:0000256" key="1">
    <source>
        <dbReference type="ARBA" id="ARBA00022574"/>
    </source>
</evidence>
<evidence type="ECO:0000256" key="2">
    <source>
        <dbReference type="ARBA" id="ARBA00022737"/>
    </source>
</evidence>